<dbReference type="RefSeq" id="XP_007515633.1">
    <property type="nucleotide sequence ID" value="XM_007515571.1"/>
</dbReference>
<protein>
    <recommendedName>
        <fullName evidence="2">N-acetyltransferase domain-containing protein</fullName>
    </recommendedName>
</protein>
<dbReference type="PANTHER" id="PTHR47489:SF2">
    <property type="entry name" value="GCN5-RELATED N-ACETYLTRANSFERASE 5, CHLOROPLASTIC"/>
    <property type="match status" value="1"/>
</dbReference>
<evidence type="ECO:0000313" key="4">
    <source>
        <dbReference type="Proteomes" id="UP000198341"/>
    </source>
</evidence>
<reference evidence="3 4" key="1">
    <citation type="submission" date="2011-10" db="EMBL/GenBank/DDBJ databases">
        <authorList>
            <person name="Genoscope - CEA"/>
        </authorList>
    </citation>
    <scope>NUCLEOTIDE SEQUENCE [LARGE SCALE GENOMIC DNA]</scope>
    <source>
        <strain evidence="3 4">RCC 1105</strain>
    </source>
</reference>
<organism evidence="3 4">
    <name type="scientific">Bathycoccus prasinos</name>
    <dbReference type="NCBI Taxonomy" id="41875"/>
    <lineage>
        <taxon>Eukaryota</taxon>
        <taxon>Viridiplantae</taxon>
        <taxon>Chlorophyta</taxon>
        <taxon>Mamiellophyceae</taxon>
        <taxon>Mamiellales</taxon>
        <taxon>Bathycoccaceae</taxon>
        <taxon>Bathycoccus</taxon>
    </lineage>
</organism>
<evidence type="ECO:0000256" key="1">
    <source>
        <dbReference type="SAM" id="MobiDB-lite"/>
    </source>
</evidence>
<feature type="compositionally biased region" description="Low complexity" evidence="1">
    <location>
        <begin position="63"/>
        <end position="75"/>
    </location>
</feature>
<dbReference type="GeneID" id="19017904"/>
<dbReference type="EMBL" id="FO082278">
    <property type="protein sequence ID" value="CCO14512.1"/>
    <property type="molecule type" value="Genomic_DNA"/>
</dbReference>
<dbReference type="AlphaFoldDB" id="K8E9R5"/>
<dbReference type="OrthoDB" id="41532at2759"/>
<gene>
    <name evidence="3" type="ORF">Bathy01g01690</name>
</gene>
<dbReference type="GO" id="GO:0016747">
    <property type="term" value="F:acyltransferase activity, transferring groups other than amino-acyl groups"/>
    <property type="evidence" value="ECO:0007669"/>
    <property type="project" value="InterPro"/>
</dbReference>
<proteinExistence type="predicted"/>
<dbReference type="PANTHER" id="PTHR47489">
    <property type="entry name" value="ACYL-COA N-ACYLTRANSFERASES (NAT) SUPERFAMILY PROTEIN"/>
    <property type="match status" value="1"/>
</dbReference>
<dbReference type="SUPFAM" id="SSF55729">
    <property type="entry name" value="Acyl-CoA N-acyltransferases (Nat)"/>
    <property type="match status" value="1"/>
</dbReference>
<accession>K8E9R5</accession>
<feature type="region of interest" description="Disordered" evidence="1">
    <location>
        <begin position="48"/>
        <end position="94"/>
    </location>
</feature>
<sequence>MNAKSRTSGRRCFTRGGKRIVVLAEDEGEAKRRIGFNALNNISTKRDKTRARAFAEEEEKGGDPSTTTTTIPTETTTKEEEEGGGKNTRGKATSKGATPLLVVDMEKGTVKLAKNRRRDKAKLQGALALAVKRSEVKLADMGSAKIGPLEEDDCMDATNLVMDLFFKVRPQDFLARKRLAKAQSDRVYAGLLDGVQNATDRVLIAAKVGSNLVGIAEVSLPNGKRFGAENYRPKAPADKPYLSDVAVATTQRGRGIGKALVLAAEETMREMGETTMYTHTKVDNKGAQKLFEKCGYAEPEWAKKGLTQAQIAQRSTEWNPFAAVGLVEVGHFMLEKPLGQ</sequence>
<dbReference type="CDD" id="cd04301">
    <property type="entry name" value="NAT_SF"/>
    <property type="match status" value="1"/>
</dbReference>
<dbReference type="Gene3D" id="3.40.630.30">
    <property type="match status" value="1"/>
</dbReference>
<feature type="domain" description="N-acetyltransferase" evidence="2">
    <location>
        <begin position="144"/>
        <end position="317"/>
    </location>
</feature>
<dbReference type="Pfam" id="PF00583">
    <property type="entry name" value="Acetyltransf_1"/>
    <property type="match status" value="1"/>
</dbReference>
<dbReference type="InterPro" id="IPR016181">
    <property type="entry name" value="Acyl_CoA_acyltransferase"/>
</dbReference>
<dbReference type="PROSITE" id="PS51186">
    <property type="entry name" value="GNAT"/>
    <property type="match status" value="1"/>
</dbReference>
<name>K8E9R5_9CHLO</name>
<dbReference type="InterPro" id="IPR000182">
    <property type="entry name" value="GNAT_dom"/>
</dbReference>
<keyword evidence="4" id="KW-1185">Reference proteome</keyword>
<dbReference type="KEGG" id="bpg:Bathy01g01690"/>
<evidence type="ECO:0000313" key="3">
    <source>
        <dbReference type="EMBL" id="CCO14512.1"/>
    </source>
</evidence>
<dbReference type="Proteomes" id="UP000198341">
    <property type="component" value="Chromosome 1"/>
</dbReference>
<evidence type="ECO:0000259" key="2">
    <source>
        <dbReference type="PROSITE" id="PS51186"/>
    </source>
</evidence>